<feature type="domain" description="NB-ARC" evidence="8">
    <location>
        <begin position="1903"/>
        <end position="2061"/>
    </location>
</feature>
<feature type="region of interest" description="Disordered" evidence="7">
    <location>
        <begin position="1522"/>
        <end position="1542"/>
    </location>
</feature>
<feature type="domain" description="Disease resistance N-terminal" evidence="9">
    <location>
        <begin position="1063"/>
        <end position="1150"/>
    </location>
</feature>
<evidence type="ECO:0000256" key="3">
    <source>
        <dbReference type="ARBA" id="ARBA00022737"/>
    </source>
</evidence>
<keyword evidence="3" id="KW-0677">Repeat</keyword>
<accession>A0A0E0PWI3</accession>
<feature type="domain" description="NB-ARC" evidence="8">
    <location>
        <begin position="232"/>
        <end position="399"/>
    </location>
</feature>
<evidence type="ECO:0000313" key="12">
    <source>
        <dbReference type="EnsemblPlants" id="ORUFI06G11780.1"/>
    </source>
</evidence>
<dbReference type="Pfam" id="PF00931">
    <property type="entry name" value="NB-ARC"/>
    <property type="match status" value="2"/>
</dbReference>
<dbReference type="InterPro" id="IPR038005">
    <property type="entry name" value="RX-like_CC"/>
</dbReference>
<dbReference type="PANTHER" id="PTHR23155:SF963">
    <property type="entry name" value="OS06G0287000 PROTEIN"/>
    <property type="match status" value="1"/>
</dbReference>
<feature type="domain" description="Disease resistance protein winged helix" evidence="10">
    <location>
        <begin position="487"/>
        <end position="557"/>
    </location>
</feature>
<evidence type="ECO:0000259" key="9">
    <source>
        <dbReference type="Pfam" id="PF18052"/>
    </source>
</evidence>
<feature type="domain" description="Disease resistance R13L4/SHOC-2-like LRR" evidence="11">
    <location>
        <begin position="765"/>
        <end position="1008"/>
    </location>
</feature>
<dbReference type="GO" id="GO:0043531">
    <property type="term" value="F:ADP binding"/>
    <property type="evidence" value="ECO:0007669"/>
    <property type="project" value="InterPro"/>
</dbReference>
<dbReference type="HOGENOM" id="CLU_227521_0_0_1"/>
<dbReference type="GO" id="GO:0009626">
    <property type="term" value="P:plant-type hypersensitive response"/>
    <property type="evidence" value="ECO:0007669"/>
    <property type="project" value="UniProtKB-ARBA"/>
</dbReference>
<dbReference type="PANTHER" id="PTHR23155">
    <property type="entry name" value="DISEASE RESISTANCE PROTEIN RP"/>
    <property type="match status" value="1"/>
</dbReference>
<dbReference type="STRING" id="4529.A0A0E0PWI3"/>
<dbReference type="Pfam" id="PF18052">
    <property type="entry name" value="Rx_N"/>
    <property type="match status" value="3"/>
</dbReference>
<keyword evidence="4" id="KW-0547">Nucleotide-binding</keyword>
<name>A0A0E0PWI3_ORYRU</name>
<dbReference type="SUPFAM" id="SSF52058">
    <property type="entry name" value="L domain-like"/>
    <property type="match status" value="2"/>
</dbReference>
<dbReference type="eggNOG" id="KOG4658">
    <property type="taxonomic scope" value="Eukaryota"/>
</dbReference>
<evidence type="ECO:0008006" key="14">
    <source>
        <dbReference type="Google" id="ProtNLM"/>
    </source>
</evidence>
<dbReference type="Pfam" id="PF23598">
    <property type="entry name" value="LRR_14"/>
    <property type="match status" value="3"/>
</dbReference>
<protein>
    <recommendedName>
        <fullName evidence="14">Disease resistance protein RPM1</fullName>
    </recommendedName>
</protein>
<dbReference type="InterPro" id="IPR042197">
    <property type="entry name" value="Apaf_helical"/>
</dbReference>
<evidence type="ECO:0000259" key="11">
    <source>
        <dbReference type="Pfam" id="PF23598"/>
    </source>
</evidence>
<dbReference type="PRINTS" id="PR00364">
    <property type="entry name" value="DISEASERSIST"/>
</dbReference>
<feature type="domain" description="Disease resistance N-terminal" evidence="9">
    <location>
        <begin position="72"/>
        <end position="147"/>
    </location>
</feature>
<evidence type="ECO:0000259" key="10">
    <source>
        <dbReference type="Pfam" id="PF23559"/>
    </source>
</evidence>
<dbReference type="InterPro" id="IPR002182">
    <property type="entry name" value="NB-ARC"/>
</dbReference>
<feature type="domain" description="Disease resistance R13L4/SHOC-2-like LRR" evidence="11">
    <location>
        <begin position="1314"/>
        <end position="1491"/>
    </location>
</feature>
<feature type="domain" description="Disease resistance protein winged helix" evidence="10">
    <location>
        <begin position="2147"/>
        <end position="2195"/>
    </location>
</feature>
<dbReference type="InterPro" id="IPR027417">
    <property type="entry name" value="P-loop_NTPase"/>
</dbReference>
<organism evidence="12 13">
    <name type="scientific">Oryza rufipogon</name>
    <name type="common">Brownbeard rice</name>
    <name type="synonym">Asian wild rice</name>
    <dbReference type="NCBI Taxonomy" id="4529"/>
    <lineage>
        <taxon>Eukaryota</taxon>
        <taxon>Viridiplantae</taxon>
        <taxon>Streptophyta</taxon>
        <taxon>Embryophyta</taxon>
        <taxon>Tracheophyta</taxon>
        <taxon>Spermatophyta</taxon>
        <taxon>Magnoliopsida</taxon>
        <taxon>Liliopsida</taxon>
        <taxon>Poales</taxon>
        <taxon>Poaceae</taxon>
        <taxon>BOP clade</taxon>
        <taxon>Oryzoideae</taxon>
        <taxon>Oryzeae</taxon>
        <taxon>Oryzinae</taxon>
        <taxon>Oryza</taxon>
    </lineage>
</organism>
<feature type="region of interest" description="Disordered" evidence="7">
    <location>
        <begin position="1015"/>
        <end position="1040"/>
    </location>
</feature>
<keyword evidence="2" id="KW-0433">Leucine-rich repeat</keyword>
<evidence type="ECO:0000256" key="4">
    <source>
        <dbReference type="ARBA" id="ARBA00022741"/>
    </source>
</evidence>
<keyword evidence="13" id="KW-1185">Reference proteome</keyword>
<dbReference type="InterPro" id="IPR036388">
    <property type="entry name" value="WH-like_DNA-bd_sf"/>
</dbReference>
<feature type="domain" description="Disease resistance R13L4/SHOC-2-like LRR" evidence="11">
    <location>
        <begin position="603"/>
        <end position="712"/>
    </location>
</feature>
<dbReference type="EnsemblPlants" id="ORUFI06G11780.1">
    <property type="protein sequence ID" value="ORUFI06G11780.1"/>
    <property type="gene ID" value="ORUFI06G11780"/>
</dbReference>
<evidence type="ECO:0000256" key="7">
    <source>
        <dbReference type="SAM" id="MobiDB-lite"/>
    </source>
</evidence>
<dbReference type="Pfam" id="PF23559">
    <property type="entry name" value="WHD_DRP"/>
    <property type="match status" value="2"/>
</dbReference>
<reference evidence="13" key="1">
    <citation type="submission" date="2013-06" db="EMBL/GenBank/DDBJ databases">
        <authorList>
            <person name="Zhao Q."/>
        </authorList>
    </citation>
    <scope>NUCLEOTIDE SEQUENCE</scope>
    <source>
        <strain evidence="13">cv. W1943</strain>
    </source>
</reference>
<keyword evidence="5" id="KW-0611">Plant defense</keyword>
<dbReference type="InterPro" id="IPR058922">
    <property type="entry name" value="WHD_DRP"/>
</dbReference>
<feature type="region of interest" description="Disordered" evidence="7">
    <location>
        <begin position="1683"/>
        <end position="1705"/>
    </location>
</feature>
<dbReference type="Gene3D" id="3.80.10.10">
    <property type="entry name" value="Ribonuclease Inhibitor"/>
    <property type="match status" value="2"/>
</dbReference>
<evidence type="ECO:0000256" key="5">
    <source>
        <dbReference type="ARBA" id="ARBA00022821"/>
    </source>
</evidence>
<dbReference type="Gene3D" id="1.10.8.430">
    <property type="entry name" value="Helical domain of apoptotic protease-activating factors"/>
    <property type="match status" value="2"/>
</dbReference>
<dbReference type="InterPro" id="IPR032675">
    <property type="entry name" value="LRR_dom_sf"/>
</dbReference>
<feature type="compositionally biased region" description="Basic and acidic residues" evidence="7">
    <location>
        <begin position="1015"/>
        <end position="1026"/>
    </location>
</feature>
<evidence type="ECO:0000256" key="2">
    <source>
        <dbReference type="ARBA" id="ARBA00022614"/>
    </source>
</evidence>
<dbReference type="InterPro" id="IPR044974">
    <property type="entry name" value="Disease_R_plants"/>
</dbReference>
<feature type="domain" description="Disease resistance N-terminal" evidence="9">
    <location>
        <begin position="1779"/>
        <end position="1815"/>
    </location>
</feature>
<dbReference type="Gramene" id="ORUFI06G11780.1">
    <property type="protein sequence ID" value="ORUFI06G11780.1"/>
    <property type="gene ID" value="ORUFI06G11780"/>
</dbReference>
<evidence type="ECO:0000259" key="8">
    <source>
        <dbReference type="Pfam" id="PF00931"/>
    </source>
</evidence>
<comment type="similarity">
    <text evidence="1">Belongs to the disease resistance NB-LRR family.</text>
</comment>
<dbReference type="Gene3D" id="1.10.10.10">
    <property type="entry name" value="Winged helix-like DNA-binding domain superfamily/Winged helix DNA-binding domain"/>
    <property type="match status" value="2"/>
</dbReference>
<dbReference type="GO" id="GO:0042742">
    <property type="term" value="P:defense response to bacterium"/>
    <property type="evidence" value="ECO:0007669"/>
    <property type="project" value="UniProtKB-ARBA"/>
</dbReference>
<dbReference type="Gene3D" id="3.40.50.300">
    <property type="entry name" value="P-loop containing nucleotide triphosphate hydrolases"/>
    <property type="match status" value="3"/>
</dbReference>
<dbReference type="Gene3D" id="1.20.5.4130">
    <property type="match status" value="3"/>
</dbReference>
<keyword evidence="6" id="KW-0175">Coiled coil</keyword>
<feature type="compositionally biased region" description="Polar residues" evidence="7">
    <location>
        <begin position="1522"/>
        <end position="1535"/>
    </location>
</feature>
<dbReference type="FunFam" id="1.10.10.10:FF:000322">
    <property type="entry name" value="Probable disease resistance protein At1g63360"/>
    <property type="match status" value="2"/>
</dbReference>
<proteinExistence type="inferred from homology"/>
<dbReference type="Proteomes" id="UP000008022">
    <property type="component" value="Unassembled WGS sequence"/>
</dbReference>
<dbReference type="CDD" id="cd14798">
    <property type="entry name" value="RX-CC_like"/>
    <property type="match status" value="2"/>
</dbReference>
<dbReference type="InterPro" id="IPR041118">
    <property type="entry name" value="Rx_N"/>
</dbReference>
<reference evidence="12" key="2">
    <citation type="submission" date="2015-06" db="UniProtKB">
        <authorList>
            <consortium name="EnsemblPlants"/>
        </authorList>
    </citation>
    <scope>IDENTIFICATION</scope>
</reference>
<evidence type="ECO:0000256" key="6">
    <source>
        <dbReference type="ARBA" id="ARBA00023054"/>
    </source>
</evidence>
<dbReference type="SUPFAM" id="SSF52540">
    <property type="entry name" value="P-loop containing nucleoside triphosphate hydrolases"/>
    <property type="match status" value="3"/>
</dbReference>
<dbReference type="GO" id="GO:0002758">
    <property type="term" value="P:innate immune response-activating signaling pathway"/>
    <property type="evidence" value="ECO:0007669"/>
    <property type="project" value="UniProtKB-ARBA"/>
</dbReference>
<evidence type="ECO:0000256" key="1">
    <source>
        <dbReference type="ARBA" id="ARBA00008894"/>
    </source>
</evidence>
<sequence length="2205" mass="250452">MHDPVQYCLHAESATNLTTHLIGLVNEKSRYFIVAHGFVDRIGILDWSVFGEGEESIQSMAETVLSMARSLVGSAISKATSAAAHEASLLLGVQKDIWYIKYELKTMQAFLRAAEVWAEQIRDLSYDIEDCLDEFKVHIESQNLFYQMVKLRKRHLIATQIRNLKSRVEEVSSRNSRYNLVKPISSSNEDDMDCYAEDIRNQSTSNVDETELVGFSDSKIRLLELISANVNNGPTKVICVVGMGGLGKTALSRKIFESKEDIGKNFPCNAWITVSQSFNRIELLKDMIRQFLGSNSLDQVLQELQGKMVVQIPHLSDYLRKKLKEKRYFVVLDDLWSLDAWNWINDIAFPKNNNKGSRIVVTTRDVGLAEKCTTTSLVYHLEHLQMNDAITLLLRKTNRTHEDMGTNKNMQKIVEQIVNKCGRLPLAILTIGAVLATKQVLEWEKFYKQLPSELESNPSLQALRRMVTLGYNHLPSHLKSCFLYLSIFPEDFEIKRSRLVDRWIAEGFVRAKVGMTTKDVGDSYFNELINRSMIQRSRVGIEGKIKSCRVRDIMRDITVSISREENFVFLPVHDGSNLAQENTHHIALHGSMSCKTGLDWSIIRSLAIFGDRPNNLAHTICSNKFRMLRVLDLEDVKFLITQKDFNNIALLRHLKYLSFGRIFSSCIYTLPRSIGKLHGLQTLNMSSTYIATLPTEISKLQCLRTLRCTRVSNNNNFSINHPVKCLTNTMCLPNIFTPSVSSDNRAKQIAELHMATKSCWSESYSVKVPKGIGKLGELQILEHVDIRRTSTSAIQELAQLSKLTKLSVTTKGSTEEKCKILYRAIQRLCSLQSLRVDAEGSSGNGTLKCLDSISYPPLLLKTLKLYGDLEEMPNWIEQLSHLMKFYLLGSKLKEGKTMLILGALPNLMLLCLSLDAYLGENLVFRTGAFQKLRTLWFDKLDQLREIRFENDSSPLLEKIGIRYCRLEIGIIGISNLMRLKEITLGYRVKVGYLGQLEREVGTHPNRPVLRMEEDRSCHDLRRDGKGSAKWTQRSPSLSPRARTHRTDLVVMAETVLSMARSLVGNAITKAGEAAAAEISLLIGVNKEIWFIKDELKTMQAFLMTAEEMEKKPRLLKAWVEQVRDLSFDIEDCLAEFMVHVGSKSLSQQLMKLKHRHRIAIQIRDLKSRVEEVSDRNSRYSLISPNTDEHDTLRDEFRYWSAKNIDEAELVGFDDAKESILNLIDVHANHGLAKVIFVVGMGGLGKTSLVKKSFVRTELLRGLIKQLLGGDSENEHFKGLQSMQRNEKVEDLVEDLKQGLKEKSGDKSSEVVAEFRKEVTERNVNYLCEALQKLSSLCSLRVEAKPFRGLHMLEQLASPPPFLHTLKLKGSLHEIPSWVGKLEKLVKVQLVFTKLKDTESIQVLGELPGLKCLRLILNAYIGKELVLCHGKFRGLKTLRLDSLEELRKVTFEERTSPKLETITIQDCSSELAVCGTANLQSLEKIKYFAKGKLVKRPVVQAGQSQSAHHREDIKAAEIIEKSQTSSLEKGESSQSIPRPDVLRTLPPISATTKLKRSLSCPASTSIRKVEPPMFANRIVNVGGENFSRDNHGTERCAAASRPRAELSWLEPLRRLCVAPLLTRGGRKKKGERKERDEERWRADILKNHKYNARRNHSAWPGPSCSCDDDEDLRRRLGIKPRPAKRMPICYDDDDDDSRKRKDAEAVASRLGPPSNTCCAHRPAFLCFTTVCAQIPGCAQQHSYNIHLKEEKEYKMTDTVLSIAKSLVGSAVSKVASVAAEKMVLLLGQVRDLSYDIEDCLDEFTVHVGSQNLSRQLMKLKDRHRIAIQIRNLRTRIEEVSTRNIRYNLIENDLTCTTTDERNLFMEDIHNQSANNIEEADLVGFSGPKRELLDLIDVHANIGPTKVVCVVGMGGLGKTTIARKIYESKEDIAKNFSCCAWITVSQSFVRLELLKDLMMKLFGEEVLKKQMRELEGKVPQVDDLASYLRTELNERRYFVVLDDKWINSIAFPRNNNKGSWVIVTTRDVGLAKECTSELLIYQLKPLEISYAKELLLRKANKTTEDIESDKKMSDIITKIVKKCGYLPLAILTIGGVLATKEIREWETFYSQIPSELESNPNLEAMRRIVTLSYNYLPSHLKQCFLYLSIFPEDFEINRNCLVNRWMAEGFIKARANMTIEDVGKSYFKELINRSMIQPSRAGVRGEF</sequence>
<evidence type="ECO:0000313" key="13">
    <source>
        <dbReference type="Proteomes" id="UP000008022"/>
    </source>
</evidence>
<dbReference type="InterPro" id="IPR055414">
    <property type="entry name" value="LRR_R13L4/SHOC2-like"/>
</dbReference>